<dbReference type="Proteomes" id="UP001596395">
    <property type="component" value="Unassembled WGS sequence"/>
</dbReference>
<gene>
    <name evidence="2" type="ORF">ACFQGB_01040</name>
</gene>
<dbReference type="EMBL" id="JBHSXN010000001">
    <property type="protein sequence ID" value="MFC6951434.1"/>
    <property type="molecule type" value="Genomic_DNA"/>
</dbReference>
<organism evidence="2 3">
    <name type="scientific">Halorubellus litoreus</name>
    <dbReference type="NCBI Taxonomy" id="755308"/>
    <lineage>
        <taxon>Archaea</taxon>
        <taxon>Methanobacteriati</taxon>
        <taxon>Methanobacteriota</taxon>
        <taxon>Stenosarchaea group</taxon>
        <taxon>Halobacteria</taxon>
        <taxon>Halobacteriales</taxon>
        <taxon>Halorubellaceae</taxon>
        <taxon>Halorubellus</taxon>
    </lineage>
</organism>
<dbReference type="PROSITE" id="PS51257">
    <property type="entry name" value="PROKAR_LIPOPROTEIN"/>
    <property type="match status" value="1"/>
</dbReference>
<dbReference type="RefSeq" id="WP_336348468.1">
    <property type="nucleotide sequence ID" value="NZ_JAZAQL010000001.1"/>
</dbReference>
<dbReference type="AlphaFoldDB" id="A0ABD5V7B6"/>
<evidence type="ECO:0000313" key="3">
    <source>
        <dbReference type="Proteomes" id="UP001596395"/>
    </source>
</evidence>
<reference evidence="2 3" key="1">
    <citation type="journal article" date="2019" name="Int. J. Syst. Evol. Microbiol.">
        <title>The Global Catalogue of Microorganisms (GCM) 10K type strain sequencing project: providing services to taxonomists for standard genome sequencing and annotation.</title>
        <authorList>
            <consortium name="The Broad Institute Genomics Platform"/>
            <consortium name="The Broad Institute Genome Sequencing Center for Infectious Disease"/>
            <person name="Wu L."/>
            <person name="Ma J."/>
        </authorList>
    </citation>
    <scope>NUCLEOTIDE SEQUENCE [LARGE SCALE GENOMIC DNA]</scope>
    <source>
        <strain evidence="2 3">GX26</strain>
    </source>
</reference>
<comment type="caution">
    <text evidence="2">The sequence shown here is derived from an EMBL/GenBank/DDBJ whole genome shotgun (WGS) entry which is preliminary data.</text>
</comment>
<proteinExistence type="predicted"/>
<protein>
    <submittedName>
        <fullName evidence="2">Uncharacterized protein</fullName>
    </submittedName>
</protein>
<evidence type="ECO:0000256" key="1">
    <source>
        <dbReference type="SAM" id="MobiDB-lite"/>
    </source>
</evidence>
<accession>A0ABD5V7B6</accession>
<evidence type="ECO:0000313" key="2">
    <source>
        <dbReference type="EMBL" id="MFC6951434.1"/>
    </source>
</evidence>
<feature type="region of interest" description="Disordered" evidence="1">
    <location>
        <begin position="17"/>
        <end position="58"/>
    </location>
</feature>
<sequence>MRRRRVLTALSFAATGLAGCTSGPAKSGPKWGPPETEPGTPTRDDSTTRPTTSPGFGLQASFAYQTSTATDGFAITVTVRNTVDQSRRAILVVTWSAGDDSRTEERRVSLDPGESTSYEMTFPEVGDLSFSWRDA</sequence>
<name>A0ABD5V7B6_9EURY</name>
<keyword evidence="3" id="KW-1185">Reference proteome</keyword>